<name>A0A0G0QLC0_9BACT</name>
<dbReference type="InterPro" id="IPR023620">
    <property type="entry name" value="SmpB"/>
</dbReference>
<dbReference type="PROSITE" id="PS01317">
    <property type="entry name" value="SSRP"/>
    <property type="match status" value="1"/>
</dbReference>
<comment type="caution">
    <text evidence="5">The sequence shown here is derived from an EMBL/GenBank/DDBJ whole genome shotgun (WGS) entry which is preliminary data.</text>
</comment>
<dbReference type="SUPFAM" id="SSF74982">
    <property type="entry name" value="Small protein B (SmpB)"/>
    <property type="match status" value="1"/>
</dbReference>
<dbReference type="NCBIfam" id="NF003843">
    <property type="entry name" value="PRK05422.1"/>
    <property type="match status" value="1"/>
</dbReference>
<dbReference type="GO" id="GO:0070929">
    <property type="term" value="P:trans-translation"/>
    <property type="evidence" value="ECO:0007669"/>
    <property type="project" value="UniProtKB-UniRule"/>
</dbReference>
<dbReference type="CDD" id="cd09294">
    <property type="entry name" value="SmpB"/>
    <property type="match status" value="1"/>
</dbReference>
<feature type="region of interest" description="Disordered" evidence="4">
    <location>
        <begin position="128"/>
        <end position="148"/>
    </location>
</feature>
<organism evidence="5 6">
    <name type="scientific">Candidatus Yanofskybacteria bacterium GW2011_GWE2_40_11</name>
    <dbReference type="NCBI Taxonomy" id="1619033"/>
    <lineage>
        <taxon>Bacteria</taxon>
        <taxon>Candidatus Yanofskyibacteriota</taxon>
    </lineage>
</organism>
<dbReference type="Proteomes" id="UP000034072">
    <property type="component" value="Unassembled WGS sequence"/>
</dbReference>
<dbReference type="PANTHER" id="PTHR30308:SF2">
    <property type="entry name" value="SSRA-BINDING PROTEIN"/>
    <property type="match status" value="1"/>
</dbReference>
<evidence type="ECO:0000256" key="1">
    <source>
        <dbReference type="ARBA" id="ARBA00022490"/>
    </source>
</evidence>
<evidence type="ECO:0000256" key="2">
    <source>
        <dbReference type="ARBA" id="ARBA00022884"/>
    </source>
</evidence>
<dbReference type="EMBL" id="LBXZ01000003">
    <property type="protein sequence ID" value="KKR40938.1"/>
    <property type="molecule type" value="Genomic_DNA"/>
</dbReference>
<dbReference type="PATRIC" id="fig|1619033.3.peg.330"/>
<sequence length="148" mass="16655">MRDYATNDKAHFDYEILETIEAGIVLKGYEVKSIKTGHIAIKGSYVKIINGEPMLIGANIPPYQPANMPGNYDPQASRKLLLSKKQINVLTGLAQSQGLTLVPLKIYEHNKKLKLLVGVAKGKKKYDKRETIKKKDLQRSKDRGTFEE</sequence>
<proteinExistence type="inferred from homology"/>
<dbReference type="AlphaFoldDB" id="A0A0G0QLC0"/>
<comment type="similarity">
    <text evidence="3">Belongs to the SmpB family.</text>
</comment>
<dbReference type="Gene3D" id="2.40.280.10">
    <property type="match status" value="1"/>
</dbReference>
<dbReference type="InterPro" id="IPR000037">
    <property type="entry name" value="SsrA-bd_prot"/>
</dbReference>
<evidence type="ECO:0000313" key="6">
    <source>
        <dbReference type="Proteomes" id="UP000034072"/>
    </source>
</evidence>
<gene>
    <name evidence="3" type="primary">smpB</name>
    <name evidence="5" type="ORF">UT75_C0003G0068</name>
</gene>
<dbReference type="GO" id="GO:0070930">
    <property type="term" value="P:trans-translation-dependent protein tagging"/>
    <property type="evidence" value="ECO:0007669"/>
    <property type="project" value="TreeGrafter"/>
</dbReference>
<dbReference type="PANTHER" id="PTHR30308">
    <property type="entry name" value="TMRNA-BINDING COMPONENT OF TRANS-TRANSLATION TAGGING COMPLEX"/>
    <property type="match status" value="1"/>
</dbReference>
<protein>
    <recommendedName>
        <fullName evidence="3">SsrA-binding protein</fullName>
    </recommendedName>
    <alternativeName>
        <fullName evidence="3">Small protein B</fullName>
    </alternativeName>
</protein>
<comment type="subcellular location">
    <subcellularLocation>
        <location evidence="3">Cytoplasm</location>
    </subcellularLocation>
    <text evidence="3">The tmRNA-SmpB complex associates with stalled 70S ribosomes.</text>
</comment>
<comment type="function">
    <text evidence="3">Required for rescue of stalled ribosomes mediated by trans-translation. Binds to transfer-messenger RNA (tmRNA), required for stable association of tmRNA with ribosomes. tmRNA and SmpB together mimic tRNA shape, replacing the anticodon stem-loop with SmpB. tmRNA is encoded by the ssrA gene; the 2 termini fold to resemble tRNA(Ala) and it encodes a 'tag peptide', a short internal open reading frame. During trans-translation Ala-aminoacylated tmRNA acts like a tRNA, entering the A-site of stalled ribosomes, displacing the stalled mRNA. The ribosome then switches to translate the ORF on the tmRNA; the nascent peptide is terminated with the 'tag peptide' encoded by the tmRNA and targeted for degradation. The ribosome is freed to recommence translation, which seems to be the essential function of trans-translation.</text>
</comment>
<evidence type="ECO:0000313" key="5">
    <source>
        <dbReference type="EMBL" id="KKR40938.1"/>
    </source>
</evidence>
<keyword evidence="1 3" id="KW-0963">Cytoplasm</keyword>
<evidence type="ECO:0000256" key="3">
    <source>
        <dbReference type="HAMAP-Rule" id="MF_00023"/>
    </source>
</evidence>
<dbReference type="HAMAP" id="MF_00023">
    <property type="entry name" value="SmpB"/>
    <property type="match status" value="1"/>
</dbReference>
<accession>A0A0G0QLC0</accession>
<dbReference type="Pfam" id="PF01668">
    <property type="entry name" value="SmpB"/>
    <property type="match status" value="1"/>
</dbReference>
<keyword evidence="2 3" id="KW-0694">RNA-binding</keyword>
<dbReference type="GO" id="GO:0005829">
    <property type="term" value="C:cytosol"/>
    <property type="evidence" value="ECO:0007669"/>
    <property type="project" value="TreeGrafter"/>
</dbReference>
<evidence type="ECO:0000256" key="4">
    <source>
        <dbReference type="SAM" id="MobiDB-lite"/>
    </source>
</evidence>
<dbReference type="GO" id="GO:0003723">
    <property type="term" value="F:RNA binding"/>
    <property type="evidence" value="ECO:0007669"/>
    <property type="project" value="UniProtKB-UniRule"/>
</dbReference>
<reference evidence="5 6" key="1">
    <citation type="journal article" date="2015" name="Nature">
        <title>rRNA introns, odd ribosomes, and small enigmatic genomes across a large radiation of phyla.</title>
        <authorList>
            <person name="Brown C.T."/>
            <person name="Hug L.A."/>
            <person name="Thomas B.C."/>
            <person name="Sharon I."/>
            <person name="Castelle C.J."/>
            <person name="Singh A."/>
            <person name="Wilkins M.J."/>
            <person name="Williams K.H."/>
            <person name="Banfield J.F."/>
        </authorList>
    </citation>
    <scope>NUCLEOTIDE SEQUENCE [LARGE SCALE GENOMIC DNA]</scope>
</reference>
<dbReference type="NCBIfam" id="TIGR00086">
    <property type="entry name" value="smpB"/>
    <property type="match status" value="1"/>
</dbReference>
<dbReference type="InterPro" id="IPR020081">
    <property type="entry name" value="SsrA-bd_prot_CS"/>
</dbReference>